<reference evidence="15" key="2">
    <citation type="submission" date="2025-08" db="UniProtKB">
        <authorList>
            <consortium name="Ensembl"/>
        </authorList>
    </citation>
    <scope>IDENTIFICATION</scope>
</reference>
<feature type="transmembrane region" description="Helical" evidence="13">
    <location>
        <begin position="224"/>
        <end position="245"/>
    </location>
</feature>
<evidence type="ECO:0000259" key="14">
    <source>
        <dbReference type="PROSITE" id="PS50262"/>
    </source>
</evidence>
<evidence type="ECO:0000256" key="9">
    <source>
        <dbReference type="ARBA" id="ARBA00023170"/>
    </source>
</evidence>
<evidence type="ECO:0000256" key="8">
    <source>
        <dbReference type="ARBA" id="ARBA00023136"/>
    </source>
</evidence>
<keyword evidence="6 13" id="KW-1133">Transmembrane helix</keyword>
<evidence type="ECO:0000256" key="4">
    <source>
        <dbReference type="ARBA" id="ARBA00022606"/>
    </source>
</evidence>
<dbReference type="InterPro" id="IPR017452">
    <property type="entry name" value="GPCR_Rhodpsn_7TM"/>
</dbReference>
<evidence type="ECO:0000256" key="5">
    <source>
        <dbReference type="ARBA" id="ARBA00022692"/>
    </source>
</evidence>
<keyword evidence="4 12" id="KW-0716">Sensory transduction</keyword>
<dbReference type="PANTHER" id="PTHR11394">
    <property type="entry name" value="TASTE RECEPTOR TYPE 2"/>
    <property type="match status" value="1"/>
</dbReference>
<dbReference type="OMA" id="CKDYHIF"/>
<dbReference type="EMBL" id="AFYH01257164">
    <property type="status" value="NOT_ANNOTATED_CDS"/>
    <property type="molecule type" value="Genomic_DNA"/>
</dbReference>
<protein>
    <recommendedName>
        <fullName evidence="12">Taste receptor type 2</fullName>
    </recommendedName>
</protein>
<keyword evidence="10 12" id="KW-0807">Transducer</keyword>
<comment type="subcellular location">
    <subcellularLocation>
        <location evidence="1 12">Membrane</location>
        <topology evidence="1 12">Multi-pass membrane protein</topology>
    </subcellularLocation>
</comment>
<dbReference type="GO" id="GO:0004930">
    <property type="term" value="F:G protein-coupled receptor activity"/>
    <property type="evidence" value="ECO:0007669"/>
    <property type="project" value="UniProtKB-KW"/>
</dbReference>
<evidence type="ECO:0000256" key="1">
    <source>
        <dbReference type="ARBA" id="ARBA00004141"/>
    </source>
</evidence>
<keyword evidence="7 12" id="KW-0297">G-protein coupled receptor</keyword>
<keyword evidence="9 12" id="KW-0675">Receptor</keyword>
<dbReference type="InParanoid" id="H2ZWJ8"/>
<dbReference type="GO" id="GO:0033038">
    <property type="term" value="F:bitter taste receptor activity"/>
    <property type="evidence" value="ECO:0007669"/>
    <property type="project" value="InterPro"/>
</dbReference>
<evidence type="ECO:0000256" key="6">
    <source>
        <dbReference type="ARBA" id="ARBA00022989"/>
    </source>
</evidence>
<feature type="transmembrane region" description="Helical" evidence="13">
    <location>
        <begin position="124"/>
        <end position="147"/>
    </location>
</feature>
<keyword evidence="8 12" id="KW-0472">Membrane</keyword>
<reference evidence="15" key="3">
    <citation type="submission" date="2025-09" db="UniProtKB">
        <authorList>
            <consortium name="Ensembl"/>
        </authorList>
    </citation>
    <scope>IDENTIFICATION</scope>
</reference>
<dbReference type="EMBL" id="AFYH01257163">
    <property type="status" value="NOT_ANNOTATED_CDS"/>
    <property type="molecule type" value="Genomic_DNA"/>
</dbReference>
<dbReference type="PANTHER" id="PTHR11394:SF47">
    <property type="entry name" value="TASTE RECEPTOR TYPE 2 MEMBER 40"/>
    <property type="match status" value="1"/>
</dbReference>
<evidence type="ECO:0000256" key="13">
    <source>
        <dbReference type="SAM" id="Phobius"/>
    </source>
</evidence>
<keyword evidence="3 12" id="KW-0919">Taste</keyword>
<dbReference type="Pfam" id="PF05296">
    <property type="entry name" value="TAS2R"/>
    <property type="match status" value="1"/>
</dbReference>
<dbReference type="EMBL" id="AFYH01257162">
    <property type="status" value="NOT_ANNOTATED_CDS"/>
    <property type="molecule type" value="Genomic_DNA"/>
</dbReference>
<reference evidence="16" key="1">
    <citation type="submission" date="2011-08" db="EMBL/GenBank/DDBJ databases">
        <title>The draft genome of Latimeria chalumnae.</title>
        <authorList>
            <person name="Di Palma F."/>
            <person name="Alfoldi J."/>
            <person name="Johnson J."/>
            <person name="Berlin A."/>
            <person name="Gnerre S."/>
            <person name="Jaffe D."/>
            <person name="MacCallum I."/>
            <person name="Young S."/>
            <person name="Walker B.J."/>
            <person name="Lander E."/>
            <person name="Lindblad-Toh K."/>
        </authorList>
    </citation>
    <scope>NUCLEOTIDE SEQUENCE [LARGE SCALE GENOMIC DNA]</scope>
    <source>
        <strain evidence="16">Wild caught</strain>
    </source>
</reference>
<evidence type="ECO:0000256" key="10">
    <source>
        <dbReference type="ARBA" id="ARBA00023224"/>
    </source>
</evidence>
<dbReference type="PROSITE" id="PS50262">
    <property type="entry name" value="G_PROTEIN_RECEP_F1_2"/>
    <property type="match status" value="1"/>
</dbReference>
<name>H2ZWJ8_LATCH</name>
<dbReference type="Proteomes" id="UP000008672">
    <property type="component" value="Unassembled WGS sequence"/>
</dbReference>
<evidence type="ECO:0000256" key="7">
    <source>
        <dbReference type="ARBA" id="ARBA00023040"/>
    </source>
</evidence>
<evidence type="ECO:0000256" key="2">
    <source>
        <dbReference type="ARBA" id="ARBA00007376"/>
    </source>
</evidence>
<sequence length="278" mass="30977">MELQSTQRKRFGHQKSQGNLFIVIVNYQKFWRTRTLQPSEQIVSCIAVSNILVVIVLAVWFTGFLLGVCTYLGAHVYQVTDFLVILFSKSGHWFTAWLCFFYCVKIIKVNWRIFMKLKQSISSLVSFLLIATVLCNFGVAYPVTYIIRSLNTTNSNEECKDYHIFGHEYLVGYAVFLSVITSLLPLVLMLISSLGIVVFLLKHSKNMSKTSNTTSGSRSEGPTAVAKMLVSLIILYMVSVISALVTNHVATVIQSSMVVIIASSVCIFSAGSSVILIV</sequence>
<evidence type="ECO:0000313" key="16">
    <source>
        <dbReference type="Proteomes" id="UP000008672"/>
    </source>
</evidence>
<dbReference type="Gene3D" id="1.20.1070.10">
    <property type="entry name" value="Rhodopsin 7-helix transmembrane proteins"/>
    <property type="match status" value="1"/>
</dbReference>
<dbReference type="GeneTree" id="ENSGT01150000286961"/>
<proteinExistence type="inferred from homology"/>
<evidence type="ECO:0000256" key="11">
    <source>
        <dbReference type="RuleBase" id="RU004423"/>
    </source>
</evidence>
<feature type="transmembrane region" description="Helical" evidence="13">
    <location>
        <begin position="82"/>
        <end position="104"/>
    </location>
</feature>
<comment type="similarity">
    <text evidence="2 11">Belongs to the G-protein coupled receptor T2R family.</text>
</comment>
<dbReference type="SUPFAM" id="SSF81321">
    <property type="entry name" value="Family A G protein-coupled receptor-like"/>
    <property type="match status" value="1"/>
</dbReference>
<feature type="transmembrane region" description="Helical" evidence="13">
    <location>
        <begin position="170"/>
        <end position="201"/>
    </location>
</feature>
<feature type="domain" description="G-protein coupled receptors family 1 profile" evidence="14">
    <location>
        <begin position="18"/>
        <end position="277"/>
    </location>
</feature>
<dbReference type="AlphaFoldDB" id="H2ZWJ8"/>
<keyword evidence="16" id="KW-1185">Reference proteome</keyword>
<dbReference type="HOGENOM" id="CLU_072337_0_0_1"/>
<accession>H2ZWJ8</accession>
<feature type="transmembrane region" description="Helical" evidence="13">
    <location>
        <begin position="257"/>
        <end position="277"/>
    </location>
</feature>
<dbReference type="GO" id="GO:0016020">
    <property type="term" value="C:membrane"/>
    <property type="evidence" value="ECO:0007669"/>
    <property type="project" value="UniProtKB-SubCell"/>
</dbReference>
<evidence type="ECO:0000256" key="12">
    <source>
        <dbReference type="RuleBase" id="RU004424"/>
    </source>
</evidence>
<evidence type="ECO:0000313" key="15">
    <source>
        <dbReference type="Ensembl" id="ENSLACP00000001769.2"/>
    </source>
</evidence>
<feature type="transmembrane region" description="Helical" evidence="13">
    <location>
        <begin position="42"/>
        <end position="62"/>
    </location>
</feature>
<evidence type="ECO:0000256" key="3">
    <source>
        <dbReference type="ARBA" id="ARBA00022480"/>
    </source>
</evidence>
<organism evidence="15 16">
    <name type="scientific">Latimeria chalumnae</name>
    <name type="common">Coelacanth</name>
    <dbReference type="NCBI Taxonomy" id="7897"/>
    <lineage>
        <taxon>Eukaryota</taxon>
        <taxon>Metazoa</taxon>
        <taxon>Chordata</taxon>
        <taxon>Craniata</taxon>
        <taxon>Vertebrata</taxon>
        <taxon>Euteleostomi</taxon>
        <taxon>Coelacanthiformes</taxon>
        <taxon>Coelacanthidae</taxon>
        <taxon>Latimeria</taxon>
    </lineage>
</organism>
<keyword evidence="5 12" id="KW-0812">Transmembrane</keyword>
<dbReference type="InterPro" id="IPR007960">
    <property type="entry name" value="TAS2R"/>
</dbReference>
<dbReference type="Ensembl" id="ENSLACT00000001782.2">
    <property type="protein sequence ID" value="ENSLACP00000001769.2"/>
    <property type="gene ID" value="ENSLACG00000001580.2"/>
</dbReference>